<dbReference type="AlphaFoldDB" id="A0A8J5SAC4"/>
<reference evidence="1" key="1">
    <citation type="journal article" date="2021" name="bioRxiv">
        <title>Whole Genome Assembly and Annotation of Northern Wild Rice, Zizania palustris L., Supports a Whole Genome Duplication in the Zizania Genus.</title>
        <authorList>
            <person name="Haas M."/>
            <person name="Kono T."/>
            <person name="Macchietto M."/>
            <person name="Millas R."/>
            <person name="McGilp L."/>
            <person name="Shao M."/>
            <person name="Duquette J."/>
            <person name="Hirsch C.N."/>
            <person name="Kimball J."/>
        </authorList>
    </citation>
    <scope>NUCLEOTIDE SEQUENCE</scope>
    <source>
        <tissue evidence="1">Fresh leaf tissue</tissue>
    </source>
</reference>
<evidence type="ECO:0000313" key="1">
    <source>
        <dbReference type="EMBL" id="KAG8059455.1"/>
    </source>
</evidence>
<dbReference type="Proteomes" id="UP000729402">
    <property type="component" value="Unassembled WGS sequence"/>
</dbReference>
<comment type="caution">
    <text evidence="1">The sequence shown here is derived from an EMBL/GenBank/DDBJ whole genome shotgun (WGS) entry which is preliminary data.</text>
</comment>
<proteinExistence type="predicted"/>
<organism evidence="1 2">
    <name type="scientific">Zizania palustris</name>
    <name type="common">Northern wild rice</name>
    <dbReference type="NCBI Taxonomy" id="103762"/>
    <lineage>
        <taxon>Eukaryota</taxon>
        <taxon>Viridiplantae</taxon>
        <taxon>Streptophyta</taxon>
        <taxon>Embryophyta</taxon>
        <taxon>Tracheophyta</taxon>
        <taxon>Spermatophyta</taxon>
        <taxon>Magnoliopsida</taxon>
        <taxon>Liliopsida</taxon>
        <taxon>Poales</taxon>
        <taxon>Poaceae</taxon>
        <taxon>BOP clade</taxon>
        <taxon>Oryzoideae</taxon>
        <taxon>Oryzeae</taxon>
        <taxon>Zizaniinae</taxon>
        <taxon>Zizania</taxon>
    </lineage>
</organism>
<reference evidence="1" key="2">
    <citation type="submission" date="2021-02" db="EMBL/GenBank/DDBJ databases">
        <authorList>
            <person name="Kimball J.A."/>
            <person name="Haas M.W."/>
            <person name="Macchietto M."/>
            <person name="Kono T."/>
            <person name="Duquette J."/>
            <person name="Shao M."/>
        </authorList>
    </citation>
    <scope>NUCLEOTIDE SEQUENCE</scope>
    <source>
        <tissue evidence="1">Fresh leaf tissue</tissue>
    </source>
</reference>
<name>A0A8J5SAC4_ZIZPA</name>
<evidence type="ECO:0000313" key="2">
    <source>
        <dbReference type="Proteomes" id="UP000729402"/>
    </source>
</evidence>
<sequence>MTGGAEEIPERTFCMDRIRPVAVGSGSGTGTEREESSRRVVGLDLERCGAGKCSDVSWPYISTDLTAA</sequence>
<dbReference type="EMBL" id="JAAALK010000287">
    <property type="protein sequence ID" value="KAG8059455.1"/>
    <property type="molecule type" value="Genomic_DNA"/>
</dbReference>
<protein>
    <submittedName>
        <fullName evidence="1">Uncharacterized protein</fullName>
    </submittedName>
</protein>
<accession>A0A8J5SAC4</accession>
<keyword evidence="2" id="KW-1185">Reference proteome</keyword>
<gene>
    <name evidence="1" type="ORF">GUJ93_ZPchr0002g26354</name>
</gene>